<dbReference type="Pfam" id="PF00005">
    <property type="entry name" value="ABC_tran"/>
    <property type="match status" value="1"/>
</dbReference>
<dbReference type="eggNOG" id="COG0410">
    <property type="taxonomic scope" value="Bacteria"/>
</dbReference>
<gene>
    <name evidence="8" type="ordered locus">Rpdx1_1155</name>
</gene>
<dbReference type="PANTHER" id="PTHR43820:SF4">
    <property type="entry name" value="HIGH-AFFINITY BRANCHED-CHAIN AMINO ACID TRANSPORT ATP-BINDING PROTEIN LIVF"/>
    <property type="match status" value="1"/>
</dbReference>
<reference evidence="8" key="1">
    <citation type="submission" date="2010-12" db="EMBL/GenBank/DDBJ databases">
        <title>Complete sequence of Rhodopseudomonas palustris DX-1.</title>
        <authorList>
            <consortium name="US DOE Joint Genome Institute"/>
            <person name="Lucas S."/>
            <person name="Copeland A."/>
            <person name="Lapidus A."/>
            <person name="Cheng J.-F."/>
            <person name="Goodwin L."/>
            <person name="Pitluck S."/>
            <person name="Misra M."/>
            <person name="Chertkov O."/>
            <person name="Detter J.C."/>
            <person name="Han C."/>
            <person name="Tapia R."/>
            <person name="Land M."/>
            <person name="Hauser L."/>
            <person name="Kyrpides N."/>
            <person name="Ivanova N."/>
            <person name="Ovchinnikova G."/>
            <person name="Logan B."/>
            <person name="Oda Y."/>
            <person name="Harwood C."/>
            <person name="Woyke T."/>
        </authorList>
    </citation>
    <scope>NUCLEOTIDE SEQUENCE [LARGE SCALE GENOMIC DNA]</scope>
    <source>
        <strain evidence="8">DX-1</strain>
    </source>
</reference>
<evidence type="ECO:0000256" key="2">
    <source>
        <dbReference type="ARBA" id="ARBA00022448"/>
    </source>
</evidence>
<comment type="similarity">
    <text evidence="1">Belongs to the ABC transporter superfamily.</text>
</comment>
<name>E6VDE6_RHOPX</name>
<dbReference type="SMART" id="SM00382">
    <property type="entry name" value="AAA"/>
    <property type="match status" value="1"/>
</dbReference>
<dbReference type="GO" id="GO:0016887">
    <property type="term" value="F:ATP hydrolysis activity"/>
    <property type="evidence" value="ECO:0007669"/>
    <property type="project" value="InterPro"/>
</dbReference>
<dbReference type="PROSITE" id="PS00211">
    <property type="entry name" value="ABC_TRANSPORTER_1"/>
    <property type="match status" value="1"/>
</dbReference>
<sequence>MLEDHYLDIRDLDAGYGRSQVLFGVSLSAPWRGGVAILGRNGAGKTTLMKAIMGELPAKRGSVSLDSRDVTKLPTEQRVRAGFGYVPQDHPVFARLTIRDNLAVGALTNKDSRAVDRVLEMFPKLGQRLDQIAGTLSGGERKMLAIGRALLSEPSVLLLDEPTEGVWIGVIEEITDRLIVLAKDIAVIIVEQHLDLALRVADRAFVLDRGRVALTGTADEVRNDPRLLQYLAP</sequence>
<dbReference type="AlphaFoldDB" id="E6VDE6"/>
<organism evidence="8 9">
    <name type="scientific">Rhodopseudomonas palustris (strain DX-1)</name>
    <dbReference type="NCBI Taxonomy" id="652103"/>
    <lineage>
        <taxon>Bacteria</taxon>
        <taxon>Pseudomonadati</taxon>
        <taxon>Pseudomonadota</taxon>
        <taxon>Alphaproteobacteria</taxon>
        <taxon>Hyphomicrobiales</taxon>
        <taxon>Nitrobacteraceae</taxon>
        <taxon>Rhodopseudomonas</taxon>
    </lineage>
</organism>
<evidence type="ECO:0000256" key="6">
    <source>
        <dbReference type="ARBA" id="ARBA00024722"/>
    </source>
</evidence>
<dbReference type="InterPro" id="IPR027417">
    <property type="entry name" value="P-loop_NTPase"/>
</dbReference>
<dbReference type="KEGG" id="rpx:Rpdx1_1155"/>
<comment type="function">
    <text evidence="6">Involved in beta-(1--&gt;2)glucan export. Transmembrane domains (TMD) form a pore in the inner membrane and the ATP-binding domain (NBD) is responsible for energy generation.</text>
</comment>
<dbReference type="CDD" id="cd03224">
    <property type="entry name" value="ABC_TM1139_LivF_branched"/>
    <property type="match status" value="1"/>
</dbReference>
<dbReference type="GO" id="GO:0015807">
    <property type="term" value="P:L-amino acid transport"/>
    <property type="evidence" value="ECO:0007669"/>
    <property type="project" value="TreeGrafter"/>
</dbReference>
<evidence type="ECO:0000256" key="5">
    <source>
        <dbReference type="ARBA" id="ARBA00022970"/>
    </source>
</evidence>
<dbReference type="STRING" id="652103.Rpdx1_1155"/>
<dbReference type="SUPFAM" id="SSF52540">
    <property type="entry name" value="P-loop containing nucleoside triphosphate hydrolases"/>
    <property type="match status" value="1"/>
</dbReference>
<dbReference type="PANTHER" id="PTHR43820">
    <property type="entry name" value="HIGH-AFFINITY BRANCHED-CHAIN AMINO ACID TRANSPORT ATP-BINDING PROTEIN LIVF"/>
    <property type="match status" value="1"/>
</dbReference>
<dbReference type="EMBL" id="CP002418">
    <property type="protein sequence ID" value="ADU42781.1"/>
    <property type="molecule type" value="Genomic_DNA"/>
</dbReference>
<dbReference type="GO" id="GO:0015658">
    <property type="term" value="F:branched-chain amino acid transmembrane transporter activity"/>
    <property type="evidence" value="ECO:0007669"/>
    <property type="project" value="TreeGrafter"/>
</dbReference>
<dbReference type="InterPro" id="IPR052156">
    <property type="entry name" value="BCAA_Transport_ATP-bd_LivF"/>
</dbReference>
<keyword evidence="3" id="KW-0547">Nucleotide-binding</keyword>
<keyword evidence="5" id="KW-0029">Amino-acid transport</keyword>
<keyword evidence="4" id="KW-0067">ATP-binding</keyword>
<evidence type="ECO:0000259" key="7">
    <source>
        <dbReference type="PROSITE" id="PS50893"/>
    </source>
</evidence>
<evidence type="ECO:0000256" key="3">
    <source>
        <dbReference type="ARBA" id="ARBA00022741"/>
    </source>
</evidence>
<accession>E6VDE6</accession>
<dbReference type="OrthoDB" id="9776369at2"/>
<dbReference type="InterPro" id="IPR003593">
    <property type="entry name" value="AAA+_ATPase"/>
</dbReference>
<proteinExistence type="inferred from homology"/>
<dbReference type="GO" id="GO:0005524">
    <property type="term" value="F:ATP binding"/>
    <property type="evidence" value="ECO:0007669"/>
    <property type="project" value="UniProtKB-KW"/>
</dbReference>
<evidence type="ECO:0000256" key="1">
    <source>
        <dbReference type="ARBA" id="ARBA00005417"/>
    </source>
</evidence>
<dbReference type="Proteomes" id="UP000001402">
    <property type="component" value="Chromosome"/>
</dbReference>
<evidence type="ECO:0000313" key="8">
    <source>
        <dbReference type="EMBL" id="ADU42781.1"/>
    </source>
</evidence>
<dbReference type="PROSITE" id="PS50893">
    <property type="entry name" value="ABC_TRANSPORTER_2"/>
    <property type="match status" value="1"/>
</dbReference>
<dbReference type="InterPro" id="IPR003439">
    <property type="entry name" value="ABC_transporter-like_ATP-bd"/>
</dbReference>
<keyword evidence="2" id="KW-0813">Transport</keyword>
<dbReference type="HOGENOM" id="CLU_000604_1_2_5"/>
<dbReference type="Gene3D" id="3.40.50.300">
    <property type="entry name" value="P-loop containing nucleotide triphosphate hydrolases"/>
    <property type="match status" value="1"/>
</dbReference>
<dbReference type="BioCyc" id="RPAL652103:RPDX1_RS05735-MONOMER"/>
<dbReference type="InterPro" id="IPR017871">
    <property type="entry name" value="ABC_transporter-like_CS"/>
</dbReference>
<protein>
    <submittedName>
        <fullName evidence="8">ABC transporter related protein</fullName>
    </submittedName>
</protein>
<feature type="domain" description="ABC transporter" evidence="7">
    <location>
        <begin position="7"/>
        <end position="231"/>
    </location>
</feature>
<evidence type="ECO:0000256" key="4">
    <source>
        <dbReference type="ARBA" id="ARBA00022840"/>
    </source>
</evidence>
<evidence type="ECO:0000313" key="9">
    <source>
        <dbReference type="Proteomes" id="UP000001402"/>
    </source>
</evidence>